<evidence type="ECO:0000256" key="2">
    <source>
        <dbReference type="ARBA" id="ARBA00022475"/>
    </source>
</evidence>
<accession>A0A7G3AN42</accession>
<dbReference type="GO" id="GO:0007165">
    <property type="term" value="P:signal transduction"/>
    <property type="evidence" value="ECO:0007669"/>
    <property type="project" value="UniProtKB-KW"/>
</dbReference>
<sequence length="407" mass="47274">MIISDMWCLTQNIFGFESSGFVETMEESESIVKLRVARRLLAFFQLNGMLLITHPRRVMLEKVLMGLGAFYMGFLILSISTAMYFLKLIFDMRNSLGLFMDVIQLAIPVSTHFFILTQSFTKREFHRKIWEMFDGVEMSLRGNGIATAWNLRNFLVRYATKFILLVGTACGIEVAIIVIIYPSNNGWKWHRMLAFTPFLGNRLCLMMLMFYTELYREFLQIIVQELKKAADLAHDEGAIEKPLNQFVLYQKCKCLRRSFNMLWLINKYINKSFGLSIFFNITMNFIILIVDYYWNFKAFFLNSSANPLASILCSFPLIVCLIPFIQSCHSSFRPIPQIKHLISGLHLRGTPKHFGRFFKQFSLQMLQLNSHLDASGFFTINYELLHSVNPHSHLFPTQINPSINISS</sequence>
<keyword evidence="2 6" id="KW-1003">Cell membrane</keyword>
<dbReference type="Pfam" id="PF08395">
    <property type="entry name" value="7tm_7"/>
    <property type="match status" value="1"/>
</dbReference>
<dbReference type="InterPro" id="IPR013604">
    <property type="entry name" value="7TM_chemorcpt"/>
</dbReference>
<reference evidence="7" key="1">
    <citation type="journal article" date="2020" name="BMC">
        <title>Leishmania infection induces a limited differential gene expression in the sand fly midgut.</title>
        <authorList>
            <person name="Coutinho-Abreu I.V."/>
            <person name="Serafim T.D."/>
            <person name="Meneses C."/>
            <person name="Kamhawi S."/>
            <person name="Oliveira F."/>
            <person name="Valenzuela J.G."/>
        </authorList>
    </citation>
    <scope>NUCLEOTIDE SEQUENCE</scope>
    <source>
        <strain evidence="7">Jacobina</strain>
        <tissue evidence="7">Midgut</tissue>
    </source>
</reference>
<dbReference type="AlphaFoldDB" id="A0A7G3AN42"/>
<protein>
    <recommendedName>
        <fullName evidence="6">Gustatory receptor</fullName>
    </recommendedName>
</protein>
<dbReference type="VEuPathDB" id="VectorBase:LLONM1_006695"/>
<dbReference type="GO" id="GO:0050909">
    <property type="term" value="P:sensory perception of taste"/>
    <property type="evidence" value="ECO:0007669"/>
    <property type="project" value="InterPro"/>
</dbReference>
<evidence type="ECO:0000256" key="1">
    <source>
        <dbReference type="ARBA" id="ARBA00004651"/>
    </source>
</evidence>
<comment type="subcellular location">
    <subcellularLocation>
        <location evidence="1 6">Cell membrane</location>
        <topology evidence="1 6">Multi-pass membrane protein</topology>
    </subcellularLocation>
</comment>
<dbReference type="GO" id="GO:0005886">
    <property type="term" value="C:plasma membrane"/>
    <property type="evidence" value="ECO:0007669"/>
    <property type="project" value="UniProtKB-SubCell"/>
</dbReference>
<evidence type="ECO:0000256" key="6">
    <source>
        <dbReference type="RuleBase" id="RU363108"/>
    </source>
</evidence>
<comment type="caution">
    <text evidence="6">Lacks conserved residue(s) required for the propagation of feature annotation.</text>
</comment>
<feature type="transmembrane region" description="Helical" evidence="6">
    <location>
        <begin position="64"/>
        <end position="86"/>
    </location>
</feature>
<keyword evidence="6" id="KW-0807">Transducer</keyword>
<comment type="similarity">
    <text evidence="6">Belongs to the insect chemoreceptor superfamily. Gustatory receptor (GR) family.</text>
</comment>
<organism evidence="7">
    <name type="scientific">Lutzomyia longipalpis</name>
    <name type="common">Sand fly</name>
    <dbReference type="NCBI Taxonomy" id="7200"/>
    <lineage>
        <taxon>Eukaryota</taxon>
        <taxon>Metazoa</taxon>
        <taxon>Ecdysozoa</taxon>
        <taxon>Arthropoda</taxon>
        <taxon>Hexapoda</taxon>
        <taxon>Insecta</taxon>
        <taxon>Pterygota</taxon>
        <taxon>Neoptera</taxon>
        <taxon>Endopterygota</taxon>
        <taxon>Diptera</taxon>
        <taxon>Nematocera</taxon>
        <taxon>Psychodoidea</taxon>
        <taxon>Psychodidae</taxon>
        <taxon>Lutzomyia</taxon>
        <taxon>Lutzomyia</taxon>
    </lineage>
</organism>
<keyword evidence="3 6" id="KW-0812">Transmembrane</keyword>
<evidence type="ECO:0000256" key="3">
    <source>
        <dbReference type="ARBA" id="ARBA00022692"/>
    </source>
</evidence>
<feature type="transmembrane region" description="Helical" evidence="6">
    <location>
        <begin position="306"/>
        <end position="325"/>
    </location>
</feature>
<keyword evidence="5 6" id="KW-0472">Membrane</keyword>
<keyword evidence="4 6" id="KW-1133">Transmembrane helix</keyword>
<name>A0A7G3AN42_LUTLO</name>
<evidence type="ECO:0000256" key="4">
    <source>
        <dbReference type="ARBA" id="ARBA00022989"/>
    </source>
</evidence>
<dbReference type="EMBL" id="GITU01003953">
    <property type="protein sequence ID" value="MBC1172656.1"/>
    <property type="molecule type" value="Transcribed_RNA"/>
</dbReference>
<feature type="transmembrane region" description="Helical" evidence="6">
    <location>
        <begin position="273"/>
        <end position="294"/>
    </location>
</feature>
<keyword evidence="6" id="KW-0675">Receptor</keyword>
<feature type="transmembrane region" description="Helical" evidence="6">
    <location>
        <begin position="193"/>
        <end position="211"/>
    </location>
</feature>
<proteinExistence type="inferred from homology"/>
<feature type="transmembrane region" description="Helical" evidence="6">
    <location>
        <begin position="98"/>
        <end position="117"/>
    </location>
</feature>
<evidence type="ECO:0000313" key="7">
    <source>
        <dbReference type="EMBL" id="MBC1172656.1"/>
    </source>
</evidence>
<feature type="transmembrane region" description="Helical" evidence="6">
    <location>
        <begin position="162"/>
        <end position="181"/>
    </location>
</feature>
<evidence type="ECO:0000256" key="5">
    <source>
        <dbReference type="ARBA" id="ARBA00023136"/>
    </source>
</evidence>
<comment type="function">
    <text evidence="6">Gustatory receptor which mediates acceptance or avoidance behavior, depending on its substrates.</text>
</comment>